<accession>A0A4Y2BV04</accession>
<gene>
    <name evidence="2" type="ORF">AVEN_130036_1</name>
    <name evidence="1" type="ORF">AVEN_88702_1</name>
</gene>
<dbReference type="EMBL" id="BGPR01161078">
    <property type="protein sequence ID" value="GBL96101.1"/>
    <property type="molecule type" value="Genomic_DNA"/>
</dbReference>
<dbReference type="OrthoDB" id="6434339at2759"/>
<keyword evidence="3" id="KW-1185">Reference proteome</keyword>
<evidence type="ECO:0000313" key="3">
    <source>
        <dbReference type="Proteomes" id="UP000499080"/>
    </source>
</evidence>
<evidence type="ECO:0000313" key="2">
    <source>
        <dbReference type="EMBL" id="GBL96101.1"/>
    </source>
</evidence>
<proteinExistence type="predicted"/>
<name>A0A4Y2BV04_ARAVE</name>
<dbReference type="Proteomes" id="UP000499080">
    <property type="component" value="Unassembled WGS sequence"/>
</dbReference>
<dbReference type="AlphaFoldDB" id="A0A4Y2BV04"/>
<dbReference type="EMBL" id="BGPR01161075">
    <property type="protein sequence ID" value="GBL96090.1"/>
    <property type="molecule type" value="Genomic_DNA"/>
</dbReference>
<evidence type="ECO:0000313" key="1">
    <source>
        <dbReference type="EMBL" id="GBL96090.1"/>
    </source>
</evidence>
<organism evidence="2 3">
    <name type="scientific">Araneus ventricosus</name>
    <name type="common">Orbweaver spider</name>
    <name type="synonym">Epeira ventricosa</name>
    <dbReference type="NCBI Taxonomy" id="182803"/>
    <lineage>
        <taxon>Eukaryota</taxon>
        <taxon>Metazoa</taxon>
        <taxon>Ecdysozoa</taxon>
        <taxon>Arthropoda</taxon>
        <taxon>Chelicerata</taxon>
        <taxon>Arachnida</taxon>
        <taxon>Araneae</taxon>
        <taxon>Araneomorphae</taxon>
        <taxon>Entelegynae</taxon>
        <taxon>Araneoidea</taxon>
        <taxon>Araneidae</taxon>
        <taxon>Araneus</taxon>
    </lineage>
</organism>
<sequence length="162" mass="18415">MIVNGLNDVCSKLLNSTDILQDNILKNTIQKLQQSLLNRLGDVENNNILVKTTFLDSRFKNVAFKNKIAAENVKRQLTNLVANMLHSTGDQLLINSQATASESDTQELKFSFGDSFYQKVSDHKPKGTAISRALLEINRYLEEGIISRKSDPLLWWRSQKYN</sequence>
<reference evidence="2 3" key="1">
    <citation type="journal article" date="2019" name="Sci. Rep.">
        <title>Orb-weaving spider Araneus ventricosus genome elucidates the spidroin gene catalogue.</title>
        <authorList>
            <person name="Kono N."/>
            <person name="Nakamura H."/>
            <person name="Ohtoshi R."/>
            <person name="Moran D.A.P."/>
            <person name="Shinohara A."/>
            <person name="Yoshida Y."/>
            <person name="Fujiwara M."/>
            <person name="Mori M."/>
            <person name="Tomita M."/>
            <person name="Arakawa K."/>
        </authorList>
    </citation>
    <scope>NUCLEOTIDE SEQUENCE [LARGE SCALE GENOMIC DNA]</scope>
</reference>
<evidence type="ECO:0008006" key="4">
    <source>
        <dbReference type="Google" id="ProtNLM"/>
    </source>
</evidence>
<protein>
    <recommendedName>
        <fullName evidence="4">HAT C-terminal dimerisation domain-containing protein</fullName>
    </recommendedName>
</protein>
<comment type="caution">
    <text evidence="2">The sequence shown here is derived from an EMBL/GenBank/DDBJ whole genome shotgun (WGS) entry which is preliminary data.</text>
</comment>